<dbReference type="SUPFAM" id="SSF51197">
    <property type="entry name" value="Clavaminate synthase-like"/>
    <property type="match status" value="1"/>
</dbReference>
<keyword evidence="4" id="KW-0223">Dioxygenase</keyword>
<keyword evidence="5 7" id="KW-0560">Oxidoreductase</keyword>
<evidence type="ECO:0000256" key="6">
    <source>
        <dbReference type="ARBA" id="ARBA00023004"/>
    </source>
</evidence>
<evidence type="ECO:0000256" key="5">
    <source>
        <dbReference type="ARBA" id="ARBA00023002"/>
    </source>
</evidence>
<dbReference type="Pfam" id="PF03171">
    <property type="entry name" value="2OG-FeII_Oxy"/>
    <property type="match status" value="1"/>
</dbReference>
<gene>
    <name evidence="10" type="primary">LOC101492926</name>
</gene>
<evidence type="ECO:0000256" key="2">
    <source>
        <dbReference type="ARBA" id="ARBA00008056"/>
    </source>
</evidence>
<proteinExistence type="inferred from homology"/>
<dbReference type="GO" id="GO:0046872">
    <property type="term" value="F:metal ion binding"/>
    <property type="evidence" value="ECO:0007669"/>
    <property type="project" value="UniProtKB-KW"/>
</dbReference>
<reference evidence="10" key="2">
    <citation type="submission" date="2025-08" db="UniProtKB">
        <authorList>
            <consortium name="RefSeq"/>
        </authorList>
    </citation>
    <scope>IDENTIFICATION</scope>
    <source>
        <tissue evidence="10">Etiolated seedlings</tissue>
    </source>
</reference>
<dbReference type="InterPro" id="IPR027443">
    <property type="entry name" value="IPNS-like_sf"/>
</dbReference>
<dbReference type="PaxDb" id="3827-XP_004488807.1"/>
<dbReference type="OrthoDB" id="288590at2759"/>
<organism evidence="9 10">
    <name type="scientific">Cicer arietinum</name>
    <name type="common">Chickpea</name>
    <name type="synonym">Garbanzo</name>
    <dbReference type="NCBI Taxonomy" id="3827"/>
    <lineage>
        <taxon>Eukaryota</taxon>
        <taxon>Viridiplantae</taxon>
        <taxon>Streptophyta</taxon>
        <taxon>Embryophyta</taxon>
        <taxon>Tracheophyta</taxon>
        <taxon>Spermatophyta</taxon>
        <taxon>Magnoliopsida</taxon>
        <taxon>eudicotyledons</taxon>
        <taxon>Gunneridae</taxon>
        <taxon>Pentapetalae</taxon>
        <taxon>rosids</taxon>
        <taxon>fabids</taxon>
        <taxon>Fabales</taxon>
        <taxon>Fabaceae</taxon>
        <taxon>Papilionoideae</taxon>
        <taxon>50 kb inversion clade</taxon>
        <taxon>NPAAA clade</taxon>
        <taxon>Hologalegina</taxon>
        <taxon>IRL clade</taxon>
        <taxon>Cicereae</taxon>
        <taxon>Cicer</taxon>
    </lineage>
</organism>
<dbReference type="InterPro" id="IPR044861">
    <property type="entry name" value="IPNS-like_FE2OG_OXY"/>
</dbReference>
<dbReference type="InterPro" id="IPR005123">
    <property type="entry name" value="Oxoglu/Fe-dep_dioxygenase_dom"/>
</dbReference>
<comment type="cofactor">
    <cofactor evidence="1">
        <name>L-ascorbate</name>
        <dbReference type="ChEBI" id="CHEBI:38290"/>
    </cofactor>
</comment>
<evidence type="ECO:0000259" key="8">
    <source>
        <dbReference type="PROSITE" id="PS51471"/>
    </source>
</evidence>
<dbReference type="RefSeq" id="XP_004488807.1">
    <property type="nucleotide sequence ID" value="XM_004488750.2"/>
</dbReference>
<dbReference type="PROSITE" id="PS51471">
    <property type="entry name" value="FE2OG_OXY"/>
    <property type="match status" value="1"/>
</dbReference>
<evidence type="ECO:0000256" key="4">
    <source>
        <dbReference type="ARBA" id="ARBA00022964"/>
    </source>
</evidence>
<dbReference type="Gene3D" id="2.60.120.330">
    <property type="entry name" value="B-lactam Antibiotic, Isopenicillin N Synthase, Chain"/>
    <property type="match status" value="1"/>
</dbReference>
<dbReference type="PANTHER" id="PTHR10209:SF230">
    <property type="entry name" value="SCOPOLETIN 8-HYDROXYLASE"/>
    <property type="match status" value="1"/>
</dbReference>
<dbReference type="GeneID" id="101492926"/>
<dbReference type="InterPro" id="IPR026992">
    <property type="entry name" value="DIOX_N"/>
</dbReference>
<evidence type="ECO:0000256" key="3">
    <source>
        <dbReference type="ARBA" id="ARBA00022723"/>
    </source>
</evidence>
<dbReference type="Pfam" id="PF14226">
    <property type="entry name" value="DIOX_N"/>
    <property type="match status" value="1"/>
</dbReference>
<name>A0A1S2XI13_CICAR</name>
<evidence type="ECO:0000256" key="7">
    <source>
        <dbReference type="RuleBase" id="RU003682"/>
    </source>
</evidence>
<protein>
    <submittedName>
        <fullName evidence="10">Feruloyl CoA ortho-hydroxylase 1</fullName>
    </submittedName>
</protein>
<dbReference type="GO" id="GO:0009805">
    <property type="term" value="P:coumarin biosynthetic process"/>
    <property type="evidence" value="ECO:0007669"/>
    <property type="project" value="UniProtKB-ARBA"/>
</dbReference>
<keyword evidence="3 7" id="KW-0479">Metal-binding</keyword>
<reference evidence="9" key="1">
    <citation type="journal article" date="2013" name="Nat. Biotechnol.">
        <title>Draft genome sequence of chickpea (Cicer arietinum) provides a resource for trait improvement.</title>
        <authorList>
            <person name="Varshney R.K."/>
            <person name="Song C."/>
            <person name="Saxena R.K."/>
            <person name="Azam S."/>
            <person name="Yu S."/>
            <person name="Sharpe A.G."/>
            <person name="Cannon S."/>
            <person name="Baek J."/>
            <person name="Rosen B.D."/>
            <person name="Tar'an B."/>
            <person name="Millan T."/>
            <person name="Zhang X."/>
            <person name="Ramsay L.D."/>
            <person name="Iwata A."/>
            <person name="Wang Y."/>
            <person name="Nelson W."/>
            <person name="Farmer A.D."/>
            <person name="Gaur P.M."/>
            <person name="Soderlund C."/>
            <person name="Penmetsa R.V."/>
            <person name="Xu C."/>
            <person name="Bharti A.K."/>
            <person name="He W."/>
            <person name="Winter P."/>
            <person name="Zhao S."/>
            <person name="Hane J.K."/>
            <person name="Carrasquilla-Garcia N."/>
            <person name="Condie J.A."/>
            <person name="Upadhyaya H.D."/>
            <person name="Luo M.C."/>
            <person name="Thudi M."/>
            <person name="Gowda C.L."/>
            <person name="Singh N.P."/>
            <person name="Lichtenzveig J."/>
            <person name="Gali K.K."/>
            <person name="Rubio J."/>
            <person name="Nadarajan N."/>
            <person name="Dolezel J."/>
            <person name="Bansal K.C."/>
            <person name="Xu X."/>
            <person name="Edwards D."/>
            <person name="Zhang G."/>
            <person name="Kahl G."/>
            <person name="Gil J."/>
            <person name="Singh K.B."/>
            <person name="Datta S.K."/>
            <person name="Jackson S.A."/>
            <person name="Wang J."/>
            <person name="Cook D.R."/>
        </authorList>
    </citation>
    <scope>NUCLEOTIDE SEQUENCE [LARGE SCALE GENOMIC DNA]</scope>
    <source>
        <strain evidence="9">cv. CDC Frontier</strain>
    </source>
</reference>
<dbReference type="PANTHER" id="PTHR10209">
    <property type="entry name" value="OXIDOREDUCTASE, 2OG-FE II OXYGENASE FAMILY PROTEIN"/>
    <property type="match status" value="1"/>
</dbReference>
<dbReference type="Proteomes" id="UP000087171">
    <property type="component" value="Chromosome Ca1"/>
</dbReference>
<evidence type="ECO:0000313" key="10">
    <source>
        <dbReference type="RefSeq" id="XP_004488807.1"/>
    </source>
</evidence>
<accession>A0A1S2XI13</accession>
<dbReference type="KEGG" id="cam:101492926"/>
<evidence type="ECO:0000313" key="9">
    <source>
        <dbReference type="Proteomes" id="UP000087171"/>
    </source>
</evidence>
<comment type="similarity">
    <text evidence="2 7">Belongs to the iron/ascorbate-dependent oxidoreductase family.</text>
</comment>
<keyword evidence="9" id="KW-1185">Reference proteome</keyword>
<dbReference type="eggNOG" id="KOG0143">
    <property type="taxonomic scope" value="Eukaryota"/>
</dbReference>
<dbReference type="AlphaFoldDB" id="A0A1S2XI13"/>
<feature type="domain" description="Fe2OG dioxygenase" evidence="8">
    <location>
        <begin position="200"/>
        <end position="312"/>
    </location>
</feature>
<keyword evidence="6 7" id="KW-0408">Iron</keyword>
<sequence>MALISNSSNSLYNFVVKDGNGVKGLVDSGLSQVPKLYIQPLNERINKVDSKPCDMPPIDLSKLNGPEHEKVVDEIVRAAETLGFFQVVNHCVPLELLESLKDSAHTFFNLPPKEKVVYRKSVSPSLKMRYETSFAPETENVLEWKDYINMVYSNDDDALQYWPSQCKEVALEYLKLSSKIVREMLEILIGKLGVEVDESKIEDIFGLKMVNMNYYPACPNPELTVGVGRHSDMGTLTVLLQDGIGGLYVKTEEDNAHGNGEWLQILPIHGALVINVGDALQILSNGKYKSSEHRVMTPSTQSRVSVPLFTLPIPTLRIGPFPELVKKDGFAFYRELLWQDYMDHFFGNPHEGKKNLDFAKISFS</sequence>
<evidence type="ECO:0000256" key="1">
    <source>
        <dbReference type="ARBA" id="ARBA00001961"/>
    </source>
</evidence>
<dbReference type="GO" id="GO:0051213">
    <property type="term" value="F:dioxygenase activity"/>
    <property type="evidence" value="ECO:0007669"/>
    <property type="project" value="UniProtKB-KW"/>
</dbReference>
<dbReference type="STRING" id="3827.A0A1S2XI13"/>
<dbReference type="FunFam" id="2.60.120.330:FF:000023">
    <property type="entry name" value="Feruloyl CoA ortho-hydroxylase 1"/>
    <property type="match status" value="1"/>
</dbReference>